<dbReference type="InterPro" id="IPR035985">
    <property type="entry name" value="Ubiquitin-activating_enz"/>
</dbReference>
<evidence type="ECO:0000313" key="1">
    <source>
        <dbReference type="EMBL" id="CBJ32703.1"/>
    </source>
</evidence>
<dbReference type="Gene3D" id="3.40.50.720">
    <property type="entry name" value="NAD(P)-binding Rossmann-like Domain"/>
    <property type="match status" value="1"/>
</dbReference>
<dbReference type="AlphaFoldDB" id="D7FZ86"/>
<proteinExistence type="predicted"/>
<name>D7FZ86_ECTSI</name>
<protein>
    <submittedName>
        <fullName evidence="1">Uncharacterized protein</fullName>
    </submittedName>
</protein>
<gene>
    <name evidence="1" type="ORF">Esi_0358_0003</name>
</gene>
<keyword evidence="2" id="KW-1185">Reference proteome</keyword>
<reference evidence="1 2" key="1">
    <citation type="journal article" date="2010" name="Nature">
        <title>The Ectocarpus genome and the independent evolution of multicellularity in brown algae.</title>
        <authorList>
            <person name="Cock J.M."/>
            <person name="Sterck L."/>
            <person name="Rouze P."/>
            <person name="Scornet D."/>
            <person name="Allen A.E."/>
            <person name="Amoutzias G."/>
            <person name="Anthouard V."/>
            <person name="Artiguenave F."/>
            <person name="Aury J.M."/>
            <person name="Badger J.H."/>
            <person name="Beszteri B."/>
            <person name="Billiau K."/>
            <person name="Bonnet E."/>
            <person name="Bothwell J.H."/>
            <person name="Bowler C."/>
            <person name="Boyen C."/>
            <person name="Brownlee C."/>
            <person name="Carrano C.J."/>
            <person name="Charrier B."/>
            <person name="Cho G.Y."/>
            <person name="Coelho S.M."/>
            <person name="Collen J."/>
            <person name="Corre E."/>
            <person name="Da Silva C."/>
            <person name="Delage L."/>
            <person name="Delaroque N."/>
            <person name="Dittami S.M."/>
            <person name="Doulbeau S."/>
            <person name="Elias M."/>
            <person name="Farnham G."/>
            <person name="Gachon C.M."/>
            <person name="Gschloessl B."/>
            <person name="Heesch S."/>
            <person name="Jabbari K."/>
            <person name="Jubin C."/>
            <person name="Kawai H."/>
            <person name="Kimura K."/>
            <person name="Kloareg B."/>
            <person name="Kupper F.C."/>
            <person name="Lang D."/>
            <person name="Le Bail A."/>
            <person name="Leblanc C."/>
            <person name="Lerouge P."/>
            <person name="Lohr M."/>
            <person name="Lopez P.J."/>
            <person name="Martens C."/>
            <person name="Maumus F."/>
            <person name="Michel G."/>
            <person name="Miranda-Saavedra D."/>
            <person name="Morales J."/>
            <person name="Moreau H."/>
            <person name="Motomura T."/>
            <person name="Nagasato C."/>
            <person name="Napoli C.A."/>
            <person name="Nelson D.R."/>
            <person name="Nyvall-Collen P."/>
            <person name="Peters A.F."/>
            <person name="Pommier C."/>
            <person name="Potin P."/>
            <person name="Poulain J."/>
            <person name="Quesneville H."/>
            <person name="Read B."/>
            <person name="Rensing S.A."/>
            <person name="Ritter A."/>
            <person name="Rousvoal S."/>
            <person name="Samanta M."/>
            <person name="Samson G."/>
            <person name="Schroeder D.C."/>
            <person name="Segurens B."/>
            <person name="Strittmatter M."/>
            <person name="Tonon T."/>
            <person name="Tregear J.W."/>
            <person name="Valentin K."/>
            <person name="von Dassow P."/>
            <person name="Yamagishi T."/>
            <person name="Van de Peer Y."/>
            <person name="Wincker P."/>
        </authorList>
    </citation>
    <scope>NUCLEOTIDE SEQUENCE [LARGE SCALE GENOMIC DNA]</scope>
    <source>
        <strain evidence="2">Ec32 / CCAP1310/4</strain>
    </source>
</reference>
<dbReference type="Proteomes" id="UP000002630">
    <property type="component" value="Unassembled WGS sequence"/>
</dbReference>
<dbReference type="GO" id="GO:0008641">
    <property type="term" value="F:ubiquitin-like modifier activating enzyme activity"/>
    <property type="evidence" value="ECO:0007669"/>
    <property type="project" value="InterPro"/>
</dbReference>
<accession>D7FZ86</accession>
<evidence type="ECO:0000313" key="2">
    <source>
        <dbReference type="Proteomes" id="UP000002630"/>
    </source>
</evidence>
<dbReference type="eggNOG" id="KOG2016">
    <property type="taxonomic scope" value="Eukaryota"/>
</dbReference>
<sequence length="294" mass="32239">MFFTGTPRGSSSWCARWTSGRLPTGARCQAFPERKEFQQSLKAASRDYQKELNYQEAFKESYVAYAPPGLPGEVETLLASAEVPDMTSDTDSFITLQGLYKAKAAKDTAAVAALLDEGLARAGRPRGSVPREETEAFCKNARKLLTMTTRSIEEEYGNNTCNKDEISCELGDPYEVPEQTPIVWYLALRAADSFKTKNGRYPGEEDDQVDGDAAALWKITKELLGGMGVETEHLSEKHAQEIARYGASELHNVASVVGGIGSQEAVKAITRQYTPLDNTLVYNGLAGVIGRYEL</sequence>
<dbReference type="InParanoid" id="D7FZ86"/>
<organism evidence="1 2">
    <name type="scientific">Ectocarpus siliculosus</name>
    <name type="common">Brown alga</name>
    <name type="synonym">Conferva siliculosa</name>
    <dbReference type="NCBI Taxonomy" id="2880"/>
    <lineage>
        <taxon>Eukaryota</taxon>
        <taxon>Sar</taxon>
        <taxon>Stramenopiles</taxon>
        <taxon>Ochrophyta</taxon>
        <taxon>PX clade</taxon>
        <taxon>Phaeophyceae</taxon>
        <taxon>Ectocarpales</taxon>
        <taxon>Ectocarpaceae</taxon>
        <taxon>Ectocarpus</taxon>
    </lineage>
</organism>
<dbReference type="OrthoDB" id="1708823at2759"/>
<dbReference type="STRING" id="2880.D7FZ86"/>
<dbReference type="SUPFAM" id="SSF69572">
    <property type="entry name" value="Activating enzymes of the ubiquitin-like proteins"/>
    <property type="match status" value="1"/>
</dbReference>
<dbReference type="EMBL" id="FN649760">
    <property type="protein sequence ID" value="CBJ32703.1"/>
    <property type="molecule type" value="Genomic_DNA"/>
</dbReference>